<dbReference type="PANTHER" id="PTHR15034">
    <property type="entry name" value="DEATH DOMAIN-CONTAINING PROTEIN CRADD"/>
    <property type="match status" value="1"/>
</dbReference>
<organism evidence="3 4">
    <name type="scientific">Saccoglossus kowalevskii</name>
    <name type="common">Acorn worm</name>
    <dbReference type="NCBI Taxonomy" id="10224"/>
    <lineage>
        <taxon>Eukaryota</taxon>
        <taxon>Metazoa</taxon>
        <taxon>Hemichordata</taxon>
        <taxon>Enteropneusta</taxon>
        <taxon>Harrimaniidae</taxon>
        <taxon>Saccoglossus</taxon>
    </lineage>
</organism>
<dbReference type="SUPFAM" id="SSF47986">
    <property type="entry name" value="DEATH domain"/>
    <property type="match status" value="3"/>
</dbReference>
<dbReference type="InterPro" id="IPR011029">
    <property type="entry name" value="DEATH-like_dom_sf"/>
</dbReference>
<evidence type="ECO:0000313" key="3">
    <source>
        <dbReference type="Proteomes" id="UP000694865"/>
    </source>
</evidence>
<protein>
    <submittedName>
        <fullName evidence="4">Uncharacterized protein LOC100372867</fullName>
    </submittedName>
</protein>
<feature type="domain" description="CARD" evidence="2">
    <location>
        <begin position="8"/>
        <end position="97"/>
    </location>
</feature>
<feature type="domain" description="Death" evidence="1">
    <location>
        <begin position="133"/>
        <end position="195"/>
    </location>
</feature>
<evidence type="ECO:0000259" key="2">
    <source>
        <dbReference type="PROSITE" id="PS50209"/>
    </source>
</evidence>
<dbReference type="GeneID" id="100372867"/>
<accession>A0ABM0GLT0</accession>
<dbReference type="PANTHER" id="PTHR15034:SF5">
    <property type="entry name" value="DEATH DOMAIN-CONTAINING PROTEIN CRADD"/>
    <property type="match status" value="1"/>
</dbReference>
<dbReference type="CDD" id="cd01670">
    <property type="entry name" value="Death"/>
    <property type="match status" value="1"/>
</dbReference>
<keyword evidence="3" id="KW-1185">Reference proteome</keyword>
<dbReference type="CDD" id="cd01671">
    <property type="entry name" value="CARD"/>
    <property type="match status" value="1"/>
</dbReference>
<dbReference type="InterPro" id="IPR037939">
    <property type="entry name" value="CRADD"/>
</dbReference>
<dbReference type="Pfam" id="PF00619">
    <property type="entry name" value="CARD"/>
    <property type="match status" value="1"/>
</dbReference>
<dbReference type="Gene3D" id="1.10.533.10">
    <property type="entry name" value="Death Domain, Fas"/>
    <property type="match status" value="3"/>
</dbReference>
<dbReference type="PROSITE" id="PS50017">
    <property type="entry name" value="DEATH_DOMAIN"/>
    <property type="match status" value="2"/>
</dbReference>
<name>A0ABM0GLT0_SACKO</name>
<dbReference type="Pfam" id="PF00531">
    <property type="entry name" value="Death"/>
    <property type="match status" value="2"/>
</dbReference>
<gene>
    <name evidence="4" type="primary">LOC100372867</name>
</gene>
<dbReference type="Proteomes" id="UP000694865">
    <property type="component" value="Unplaced"/>
</dbReference>
<feature type="domain" description="Death" evidence="1">
    <location>
        <begin position="336"/>
        <end position="413"/>
    </location>
</feature>
<sequence length="413" mass="47509">MMSSNIGMREEHIQLLRRLRADIVRVLHVDKILDIMVADEIFDIEDVQNIKCKSTMVDKARELIDQLIRKGPNAFESFVKACLIHHPNIAQNLIKESGIQLPTVAHDNRQTHHDVTLRVLDYCSKNLTLPDCKILARDLGVSHVDMDTIYHDNPADTETQKYLMLKKWHTRCGSSATLDILYHKLENNGQKAVAEGCQVYMSQNAEVQMEVQVEEPMNSHQCLLRDTNFMQCIANVPDLSMEHFNVIVNHLQCTPEQTELLEQNLSLQHFLQSWCPHSLSQWCHLVEVLEREKYGVNRRDVSDLLQRYLPPGIRTAGPKLERSTRIKDIGYDLWQKLVLELSVQKENGRDWRLVASKLGIPQNLISLWKQNEKTPMENVLQTWAPDTNATVGFLYDLLVDNGMSDEASILETD</sequence>
<dbReference type="PROSITE" id="PS50209">
    <property type="entry name" value="CARD"/>
    <property type="match status" value="1"/>
</dbReference>
<proteinExistence type="predicted"/>
<evidence type="ECO:0000313" key="4">
    <source>
        <dbReference type="RefSeq" id="XP_002732750.1"/>
    </source>
</evidence>
<dbReference type="InterPro" id="IPR001315">
    <property type="entry name" value="CARD"/>
</dbReference>
<dbReference type="InterPro" id="IPR000488">
    <property type="entry name" value="Death_dom"/>
</dbReference>
<dbReference type="RefSeq" id="XP_002732750.1">
    <property type="nucleotide sequence ID" value="XM_002732704.2"/>
</dbReference>
<reference evidence="4" key="1">
    <citation type="submission" date="2025-08" db="UniProtKB">
        <authorList>
            <consortium name="RefSeq"/>
        </authorList>
    </citation>
    <scope>IDENTIFICATION</scope>
    <source>
        <tissue evidence="4">Testes</tissue>
    </source>
</reference>
<evidence type="ECO:0000259" key="1">
    <source>
        <dbReference type="PROSITE" id="PS50017"/>
    </source>
</evidence>